<gene>
    <name evidence="1" type="ORF">GCM10023349_27090</name>
</gene>
<keyword evidence="2" id="KW-1185">Reference proteome</keyword>
<reference evidence="2" key="1">
    <citation type="journal article" date="2019" name="Int. J. Syst. Evol. Microbiol.">
        <title>The Global Catalogue of Microorganisms (GCM) 10K type strain sequencing project: providing services to taxonomists for standard genome sequencing and annotation.</title>
        <authorList>
            <consortium name="The Broad Institute Genomics Platform"/>
            <consortium name="The Broad Institute Genome Sequencing Center for Infectious Disease"/>
            <person name="Wu L."/>
            <person name="Ma J."/>
        </authorList>
    </citation>
    <scope>NUCLEOTIDE SEQUENCE [LARGE SCALE GENOMIC DNA]</scope>
    <source>
        <strain evidence="2">JCM 18531</strain>
    </source>
</reference>
<name>A0ABP8XJ07_9ACTN</name>
<evidence type="ECO:0008006" key="3">
    <source>
        <dbReference type="Google" id="ProtNLM"/>
    </source>
</evidence>
<evidence type="ECO:0000313" key="1">
    <source>
        <dbReference type="EMBL" id="GAA4707219.1"/>
    </source>
</evidence>
<sequence length="95" mass="10382">MSSLVDRVPDGWSVATYAGRRYGVTKETRADGRAISVYAEELGGTDVVSTNVYVTTSGEELRPCEMPAEKVLAFLRDAVFSEEPRGPRAPGDRTR</sequence>
<proteinExistence type="predicted"/>
<protein>
    <recommendedName>
        <fullName evidence="3">Peptide methionine sulfoxide reductase</fullName>
    </recommendedName>
</protein>
<dbReference type="EMBL" id="BAABKM010000002">
    <property type="protein sequence ID" value="GAA4707219.1"/>
    <property type="molecule type" value="Genomic_DNA"/>
</dbReference>
<organism evidence="1 2">
    <name type="scientific">Nocardioides conyzicola</name>
    <dbReference type="NCBI Taxonomy" id="1651781"/>
    <lineage>
        <taxon>Bacteria</taxon>
        <taxon>Bacillati</taxon>
        <taxon>Actinomycetota</taxon>
        <taxon>Actinomycetes</taxon>
        <taxon>Propionibacteriales</taxon>
        <taxon>Nocardioidaceae</taxon>
        <taxon>Nocardioides</taxon>
    </lineage>
</organism>
<dbReference type="Proteomes" id="UP001499974">
    <property type="component" value="Unassembled WGS sequence"/>
</dbReference>
<comment type="caution">
    <text evidence="1">The sequence shown here is derived from an EMBL/GenBank/DDBJ whole genome shotgun (WGS) entry which is preliminary data.</text>
</comment>
<dbReference type="RefSeq" id="WP_345521837.1">
    <property type="nucleotide sequence ID" value="NZ_BAABKM010000002.1"/>
</dbReference>
<evidence type="ECO:0000313" key="2">
    <source>
        <dbReference type="Proteomes" id="UP001499974"/>
    </source>
</evidence>
<accession>A0ABP8XJ07</accession>